<dbReference type="PaxDb" id="55529-EKX52024"/>
<dbReference type="RefSeq" id="XP_005839004.1">
    <property type="nucleotide sequence ID" value="XM_005838947.1"/>
</dbReference>
<dbReference type="AlphaFoldDB" id="L1JUM4"/>
<reference evidence="1 3" key="1">
    <citation type="journal article" date="2012" name="Nature">
        <title>Algal genomes reveal evolutionary mosaicism and the fate of nucleomorphs.</title>
        <authorList>
            <consortium name="DOE Joint Genome Institute"/>
            <person name="Curtis B.A."/>
            <person name="Tanifuji G."/>
            <person name="Burki F."/>
            <person name="Gruber A."/>
            <person name="Irimia M."/>
            <person name="Maruyama S."/>
            <person name="Arias M.C."/>
            <person name="Ball S.G."/>
            <person name="Gile G.H."/>
            <person name="Hirakawa Y."/>
            <person name="Hopkins J.F."/>
            <person name="Kuo A."/>
            <person name="Rensing S.A."/>
            <person name="Schmutz J."/>
            <person name="Symeonidi A."/>
            <person name="Elias M."/>
            <person name="Eveleigh R.J."/>
            <person name="Herman E.K."/>
            <person name="Klute M.J."/>
            <person name="Nakayama T."/>
            <person name="Obornik M."/>
            <person name="Reyes-Prieto A."/>
            <person name="Armbrust E.V."/>
            <person name="Aves S.J."/>
            <person name="Beiko R.G."/>
            <person name="Coutinho P."/>
            <person name="Dacks J.B."/>
            <person name="Durnford D.G."/>
            <person name="Fast N.M."/>
            <person name="Green B.R."/>
            <person name="Grisdale C.J."/>
            <person name="Hempel F."/>
            <person name="Henrissat B."/>
            <person name="Hoppner M.P."/>
            <person name="Ishida K."/>
            <person name="Kim E."/>
            <person name="Koreny L."/>
            <person name="Kroth P.G."/>
            <person name="Liu Y."/>
            <person name="Malik S.B."/>
            <person name="Maier U.G."/>
            <person name="McRose D."/>
            <person name="Mock T."/>
            <person name="Neilson J.A."/>
            <person name="Onodera N.T."/>
            <person name="Poole A.M."/>
            <person name="Pritham E.J."/>
            <person name="Richards T.A."/>
            <person name="Rocap G."/>
            <person name="Roy S.W."/>
            <person name="Sarai C."/>
            <person name="Schaack S."/>
            <person name="Shirato S."/>
            <person name="Slamovits C.H."/>
            <person name="Spencer D.F."/>
            <person name="Suzuki S."/>
            <person name="Worden A.Z."/>
            <person name="Zauner S."/>
            <person name="Barry K."/>
            <person name="Bell C."/>
            <person name="Bharti A.K."/>
            <person name="Crow J.A."/>
            <person name="Grimwood J."/>
            <person name="Kramer R."/>
            <person name="Lindquist E."/>
            <person name="Lucas S."/>
            <person name="Salamov A."/>
            <person name="McFadden G.I."/>
            <person name="Lane C.E."/>
            <person name="Keeling P.J."/>
            <person name="Gray M.W."/>
            <person name="Grigoriev I.V."/>
            <person name="Archibald J.M."/>
        </authorList>
    </citation>
    <scope>NUCLEOTIDE SEQUENCE</scope>
    <source>
        <strain evidence="1 3">CCMP2712</strain>
    </source>
</reference>
<dbReference type="HOGENOM" id="CLU_2547393_0_0_1"/>
<name>L1JUM4_GUITC</name>
<reference evidence="3" key="2">
    <citation type="submission" date="2012-11" db="EMBL/GenBank/DDBJ databases">
        <authorList>
            <person name="Kuo A."/>
            <person name="Curtis B.A."/>
            <person name="Tanifuji G."/>
            <person name="Burki F."/>
            <person name="Gruber A."/>
            <person name="Irimia M."/>
            <person name="Maruyama S."/>
            <person name="Arias M.C."/>
            <person name="Ball S.G."/>
            <person name="Gile G.H."/>
            <person name="Hirakawa Y."/>
            <person name="Hopkins J.F."/>
            <person name="Rensing S.A."/>
            <person name="Schmutz J."/>
            <person name="Symeonidi A."/>
            <person name="Elias M."/>
            <person name="Eveleigh R.J."/>
            <person name="Herman E.K."/>
            <person name="Klute M.J."/>
            <person name="Nakayama T."/>
            <person name="Obornik M."/>
            <person name="Reyes-Prieto A."/>
            <person name="Armbrust E.V."/>
            <person name="Aves S.J."/>
            <person name="Beiko R.G."/>
            <person name="Coutinho P."/>
            <person name="Dacks J.B."/>
            <person name="Durnford D.G."/>
            <person name="Fast N.M."/>
            <person name="Green B.R."/>
            <person name="Grisdale C."/>
            <person name="Hempe F."/>
            <person name="Henrissat B."/>
            <person name="Hoppner M.P."/>
            <person name="Ishida K.-I."/>
            <person name="Kim E."/>
            <person name="Koreny L."/>
            <person name="Kroth P.G."/>
            <person name="Liu Y."/>
            <person name="Malik S.-B."/>
            <person name="Maier U.G."/>
            <person name="McRose D."/>
            <person name="Mock T."/>
            <person name="Neilson J.A."/>
            <person name="Onodera N.T."/>
            <person name="Poole A.M."/>
            <person name="Pritham E.J."/>
            <person name="Richards T.A."/>
            <person name="Rocap G."/>
            <person name="Roy S.W."/>
            <person name="Sarai C."/>
            <person name="Schaack S."/>
            <person name="Shirato S."/>
            <person name="Slamovits C.H."/>
            <person name="Spencer D.F."/>
            <person name="Suzuki S."/>
            <person name="Worden A.Z."/>
            <person name="Zauner S."/>
            <person name="Barry K."/>
            <person name="Bell C."/>
            <person name="Bharti A.K."/>
            <person name="Crow J.A."/>
            <person name="Grimwood J."/>
            <person name="Kramer R."/>
            <person name="Lindquist E."/>
            <person name="Lucas S."/>
            <person name="Salamov A."/>
            <person name="McFadden G.I."/>
            <person name="Lane C.E."/>
            <person name="Keeling P.J."/>
            <person name="Gray M.W."/>
            <person name="Grigoriev I.V."/>
            <person name="Archibald J.M."/>
        </authorList>
    </citation>
    <scope>NUCLEOTIDE SEQUENCE</scope>
    <source>
        <strain evidence="3">CCMP2712</strain>
    </source>
</reference>
<dbReference type="Proteomes" id="UP000011087">
    <property type="component" value="Unassembled WGS sequence"/>
</dbReference>
<sequence>MPRLFVGGLEMDEVHRPCQSGLAEERMSRYDRFDDELSSPSTTDDSVDERFSVFLEIHFLISLQAMCKISAKTRLQRFIRFYL</sequence>
<gene>
    <name evidence="1" type="ORF">GUITHDRAFT_150656</name>
</gene>
<keyword evidence="3" id="KW-1185">Reference proteome</keyword>
<reference evidence="2" key="3">
    <citation type="submission" date="2016-03" db="UniProtKB">
        <authorList>
            <consortium name="EnsemblProtists"/>
        </authorList>
    </citation>
    <scope>IDENTIFICATION</scope>
</reference>
<dbReference type="GeneID" id="17308976"/>
<evidence type="ECO:0000313" key="3">
    <source>
        <dbReference type="Proteomes" id="UP000011087"/>
    </source>
</evidence>
<accession>L1JUM4</accession>
<dbReference type="EnsemblProtists" id="EKX52024">
    <property type="protein sequence ID" value="EKX52024"/>
    <property type="gene ID" value="GUITHDRAFT_150656"/>
</dbReference>
<dbReference type="EMBL" id="JH992973">
    <property type="protein sequence ID" value="EKX52024.1"/>
    <property type="molecule type" value="Genomic_DNA"/>
</dbReference>
<evidence type="ECO:0000313" key="2">
    <source>
        <dbReference type="EnsemblProtists" id="EKX52024"/>
    </source>
</evidence>
<dbReference type="KEGG" id="gtt:GUITHDRAFT_150656"/>
<proteinExistence type="predicted"/>
<evidence type="ECO:0000313" key="1">
    <source>
        <dbReference type="EMBL" id="EKX52024.1"/>
    </source>
</evidence>
<organism evidence="1">
    <name type="scientific">Guillardia theta (strain CCMP2712)</name>
    <name type="common">Cryptophyte</name>
    <dbReference type="NCBI Taxonomy" id="905079"/>
    <lineage>
        <taxon>Eukaryota</taxon>
        <taxon>Cryptophyceae</taxon>
        <taxon>Pyrenomonadales</taxon>
        <taxon>Geminigeraceae</taxon>
        <taxon>Guillardia</taxon>
    </lineage>
</organism>
<protein>
    <submittedName>
        <fullName evidence="1 2">Uncharacterized protein</fullName>
    </submittedName>
</protein>